<comment type="caution">
    <text evidence="1">The sequence shown here is derived from an EMBL/GenBank/DDBJ whole genome shotgun (WGS) entry which is preliminary data.</text>
</comment>
<keyword evidence="2" id="KW-1185">Reference proteome</keyword>
<sequence>MSERLASFMALSSALTGFNAMRLHATDLAETYLSLLDQIVPIDIVNDLLDSLRELPANRDGEPLPAILRDPQLGPIARNVIMLWYCGTWQQLPAGWRTAFGASPLDKTHLVSGAAYQAGLQWLAAGAHPPGAKQQGFGAWALAPAGGRDGERDIL</sequence>
<gene>
    <name evidence="1" type="ORF">GGD50_003416</name>
</gene>
<dbReference type="RefSeq" id="WP_183938453.1">
    <property type="nucleotide sequence ID" value="NZ_JACHBI010000006.1"/>
</dbReference>
<reference evidence="1 2" key="1">
    <citation type="submission" date="2020-08" db="EMBL/GenBank/DDBJ databases">
        <title>Genomic Encyclopedia of Type Strains, Phase IV (KMG-V): Genome sequencing to study the core and pangenomes of soil and plant-associated prokaryotes.</title>
        <authorList>
            <person name="Whitman W."/>
        </authorList>
    </citation>
    <scope>NUCLEOTIDE SEQUENCE [LARGE SCALE GENOMIC DNA]</scope>
    <source>
        <strain evidence="1 2">SEMIA 4064</strain>
    </source>
</reference>
<dbReference type="EMBL" id="JACHBI010000006">
    <property type="protein sequence ID" value="MBB5574787.1"/>
    <property type="molecule type" value="Genomic_DNA"/>
</dbReference>
<name>A0A7W9D1Y5_9HYPH</name>
<evidence type="ECO:0008006" key="3">
    <source>
        <dbReference type="Google" id="ProtNLM"/>
    </source>
</evidence>
<proteinExistence type="predicted"/>
<evidence type="ECO:0000313" key="2">
    <source>
        <dbReference type="Proteomes" id="UP000549882"/>
    </source>
</evidence>
<organism evidence="1 2">
    <name type="scientific">Rhizobium paranaense</name>
    <dbReference type="NCBI Taxonomy" id="1650438"/>
    <lineage>
        <taxon>Bacteria</taxon>
        <taxon>Pseudomonadati</taxon>
        <taxon>Pseudomonadota</taxon>
        <taxon>Alphaproteobacteria</taxon>
        <taxon>Hyphomicrobiales</taxon>
        <taxon>Rhizobiaceae</taxon>
        <taxon>Rhizobium/Agrobacterium group</taxon>
        <taxon>Rhizobium</taxon>
    </lineage>
</organism>
<protein>
    <recommendedName>
        <fullName evidence="3">Sorbitol dehydrogenase</fullName>
    </recommendedName>
</protein>
<evidence type="ECO:0000313" key="1">
    <source>
        <dbReference type="EMBL" id="MBB5574787.1"/>
    </source>
</evidence>
<accession>A0A7W9D1Y5</accession>
<dbReference type="AlphaFoldDB" id="A0A7W9D1Y5"/>
<dbReference type="Proteomes" id="UP000549882">
    <property type="component" value="Unassembled WGS sequence"/>
</dbReference>